<evidence type="ECO:0000313" key="2">
    <source>
        <dbReference type="EMBL" id="KAH1175312.1"/>
    </source>
</evidence>
<dbReference type="EMBL" id="JAHDVG010000477">
    <property type="protein sequence ID" value="KAH1175312.1"/>
    <property type="molecule type" value="Genomic_DNA"/>
</dbReference>
<feature type="region of interest" description="Disordered" evidence="1">
    <location>
        <begin position="74"/>
        <end position="147"/>
    </location>
</feature>
<protein>
    <submittedName>
        <fullName evidence="2">Uncharacterized protein</fullName>
    </submittedName>
</protein>
<dbReference type="AlphaFoldDB" id="A0A9D3X893"/>
<gene>
    <name evidence="2" type="ORF">KIL84_008186</name>
</gene>
<sequence>MGQQEGLGKTWLVAPTLRWAQLLGGGGWDFLFPSTASGAVSDLPPAVGNCKLSPHPLRFLHLSLLSCRGRITAQGAAPPSAQPPCNQTPSYPDPLAEPHPPPALRTTTTTPSPTPPAPELPQIPTLLSSNNLKLDLRPTLPASGSPH</sequence>
<dbReference type="Proteomes" id="UP000827986">
    <property type="component" value="Unassembled WGS sequence"/>
</dbReference>
<evidence type="ECO:0000313" key="3">
    <source>
        <dbReference type="Proteomes" id="UP000827986"/>
    </source>
</evidence>
<organism evidence="2 3">
    <name type="scientific">Mauremys mutica</name>
    <name type="common">yellowpond turtle</name>
    <dbReference type="NCBI Taxonomy" id="74926"/>
    <lineage>
        <taxon>Eukaryota</taxon>
        <taxon>Metazoa</taxon>
        <taxon>Chordata</taxon>
        <taxon>Craniata</taxon>
        <taxon>Vertebrata</taxon>
        <taxon>Euteleostomi</taxon>
        <taxon>Archelosauria</taxon>
        <taxon>Testudinata</taxon>
        <taxon>Testudines</taxon>
        <taxon>Cryptodira</taxon>
        <taxon>Durocryptodira</taxon>
        <taxon>Testudinoidea</taxon>
        <taxon>Geoemydidae</taxon>
        <taxon>Geoemydinae</taxon>
        <taxon>Mauremys</taxon>
    </lineage>
</organism>
<name>A0A9D3X893_9SAUR</name>
<feature type="compositionally biased region" description="Pro residues" evidence="1">
    <location>
        <begin position="112"/>
        <end position="121"/>
    </location>
</feature>
<accession>A0A9D3X893</accession>
<reference evidence="2" key="1">
    <citation type="submission" date="2021-09" db="EMBL/GenBank/DDBJ databases">
        <title>The genome of Mauremys mutica provides insights into the evolution of semi-aquatic lifestyle.</title>
        <authorList>
            <person name="Gong S."/>
            <person name="Gao Y."/>
        </authorList>
    </citation>
    <scope>NUCLEOTIDE SEQUENCE</scope>
    <source>
        <strain evidence="2">MM-2020</strain>
        <tissue evidence="2">Muscle</tissue>
    </source>
</reference>
<evidence type="ECO:0000256" key="1">
    <source>
        <dbReference type="SAM" id="MobiDB-lite"/>
    </source>
</evidence>
<feature type="compositionally biased region" description="Pro residues" evidence="1">
    <location>
        <begin position="91"/>
        <end position="103"/>
    </location>
</feature>
<proteinExistence type="predicted"/>
<keyword evidence="3" id="KW-1185">Reference proteome</keyword>
<comment type="caution">
    <text evidence="2">The sequence shown here is derived from an EMBL/GenBank/DDBJ whole genome shotgun (WGS) entry which is preliminary data.</text>
</comment>